<sequence length="163" mass="17164">MSPLSAALFLVSPVLQLLWLSSATAVAAPPPPSSLSPTAACRTSVYPKLCRAILAPLRFPADPYSFGRYSVKQAMKQARRTSKTLDRLLSPRGTARSRRIGGGAGAVGALEDCRELSRLNAGYLEEVQAELAGGGGSLPSTKADRVRAVMSALVTNQQTCFDG</sequence>
<dbReference type="CDD" id="cd15798">
    <property type="entry name" value="PMEI-like_3"/>
    <property type="match status" value="1"/>
</dbReference>
<dbReference type="GO" id="GO:0004857">
    <property type="term" value="F:enzyme inhibitor activity"/>
    <property type="evidence" value="ECO:0007669"/>
    <property type="project" value="InterPro"/>
</dbReference>
<reference evidence="3" key="1">
    <citation type="submission" date="2015-07" db="EMBL/GenBank/DDBJ databases">
        <title>Transcriptome Assembly of Anthurium amnicola.</title>
        <authorList>
            <person name="Suzuki J."/>
        </authorList>
    </citation>
    <scope>NUCLEOTIDE SEQUENCE</scope>
</reference>
<protein>
    <submittedName>
        <fullName evidence="3">Putative pectinesterase/pectinesterase inhibitor 25</fullName>
    </submittedName>
</protein>
<name>A0A1D1Y133_9ARAE</name>
<dbReference type="EMBL" id="GDJX01019571">
    <property type="protein sequence ID" value="JAT48365.1"/>
    <property type="molecule type" value="Transcribed_RNA"/>
</dbReference>
<organism evidence="3">
    <name type="scientific">Anthurium amnicola</name>
    <dbReference type="NCBI Taxonomy" id="1678845"/>
    <lineage>
        <taxon>Eukaryota</taxon>
        <taxon>Viridiplantae</taxon>
        <taxon>Streptophyta</taxon>
        <taxon>Embryophyta</taxon>
        <taxon>Tracheophyta</taxon>
        <taxon>Spermatophyta</taxon>
        <taxon>Magnoliopsida</taxon>
        <taxon>Liliopsida</taxon>
        <taxon>Araceae</taxon>
        <taxon>Pothoideae</taxon>
        <taxon>Potheae</taxon>
        <taxon>Anthurium</taxon>
    </lineage>
</organism>
<dbReference type="AlphaFoldDB" id="A0A1D1Y133"/>
<dbReference type="SMART" id="SM00856">
    <property type="entry name" value="PMEI"/>
    <property type="match status" value="1"/>
</dbReference>
<dbReference type="InterPro" id="IPR035513">
    <property type="entry name" value="Invertase/methylesterase_inhib"/>
</dbReference>
<feature type="non-terminal residue" evidence="3">
    <location>
        <position position="163"/>
    </location>
</feature>
<evidence type="ECO:0000259" key="2">
    <source>
        <dbReference type="SMART" id="SM00856"/>
    </source>
</evidence>
<accession>A0A1D1Y133</accession>
<dbReference type="Gene3D" id="1.20.140.40">
    <property type="entry name" value="Invertase/pectin methylesterase inhibitor family protein"/>
    <property type="match status" value="1"/>
</dbReference>
<dbReference type="InterPro" id="IPR006501">
    <property type="entry name" value="Pectinesterase_inhib_dom"/>
</dbReference>
<evidence type="ECO:0000256" key="1">
    <source>
        <dbReference type="SAM" id="SignalP"/>
    </source>
</evidence>
<dbReference type="SUPFAM" id="SSF101148">
    <property type="entry name" value="Plant invertase/pectin methylesterase inhibitor"/>
    <property type="match status" value="1"/>
</dbReference>
<feature type="signal peptide" evidence="1">
    <location>
        <begin position="1"/>
        <end position="27"/>
    </location>
</feature>
<dbReference type="Pfam" id="PF04043">
    <property type="entry name" value="PMEI"/>
    <property type="match status" value="1"/>
</dbReference>
<keyword evidence="1" id="KW-0732">Signal</keyword>
<gene>
    <name evidence="3" type="primary">PME25_2</name>
    <name evidence="3" type="ORF">g.24875</name>
</gene>
<evidence type="ECO:0000313" key="3">
    <source>
        <dbReference type="EMBL" id="JAT48365.1"/>
    </source>
</evidence>
<feature type="chain" id="PRO_5008899852" evidence="1">
    <location>
        <begin position="28"/>
        <end position="163"/>
    </location>
</feature>
<feature type="domain" description="Pectinesterase inhibitor" evidence="2">
    <location>
        <begin position="32"/>
        <end position="163"/>
    </location>
</feature>
<proteinExistence type="predicted"/>